<dbReference type="EMBL" id="KK104613">
    <property type="protein sequence ID" value="KIY93652.1"/>
    <property type="molecule type" value="Genomic_DNA"/>
</dbReference>
<dbReference type="GeneID" id="25731861"/>
<feature type="compositionally biased region" description="Low complexity" evidence="1">
    <location>
        <begin position="25"/>
        <end position="39"/>
    </location>
</feature>
<reference evidence="2 3" key="1">
    <citation type="journal article" date="2013" name="BMC Genomics">
        <title>Reconstruction of the lipid metabolism for the microalga Monoraphidium neglectum from its genome sequence reveals characteristics suitable for biofuel production.</title>
        <authorList>
            <person name="Bogen C."/>
            <person name="Al-Dilaimi A."/>
            <person name="Albersmeier A."/>
            <person name="Wichmann J."/>
            <person name="Grundmann M."/>
            <person name="Rupp O."/>
            <person name="Lauersen K.J."/>
            <person name="Blifernez-Klassen O."/>
            <person name="Kalinowski J."/>
            <person name="Goesmann A."/>
            <person name="Mussgnug J.H."/>
            <person name="Kruse O."/>
        </authorList>
    </citation>
    <scope>NUCLEOTIDE SEQUENCE [LARGE SCALE GENOMIC DNA]</scope>
    <source>
        <strain evidence="2 3">SAG 48.87</strain>
    </source>
</reference>
<feature type="compositionally biased region" description="Polar residues" evidence="1">
    <location>
        <begin position="71"/>
        <end position="85"/>
    </location>
</feature>
<dbReference type="KEGG" id="mng:MNEG_14311"/>
<evidence type="ECO:0000256" key="1">
    <source>
        <dbReference type="SAM" id="MobiDB-lite"/>
    </source>
</evidence>
<dbReference type="RefSeq" id="XP_013892672.1">
    <property type="nucleotide sequence ID" value="XM_014037218.1"/>
</dbReference>
<evidence type="ECO:0000313" key="3">
    <source>
        <dbReference type="Proteomes" id="UP000054498"/>
    </source>
</evidence>
<accession>A0A0D2J0V8</accession>
<proteinExistence type="predicted"/>
<organism evidence="2 3">
    <name type="scientific">Monoraphidium neglectum</name>
    <dbReference type="NCBI Taxonomy" id="145388"/>
    <lineage>
        <taxon>Eukaryota</taxon>
        <taxon>Viridiplantae</taxon>
        <taxon>Chlorophyta</taxon>
        <taxon>core chlorophytes</taxon>
        <taxon>Chlorophyceae</taxon>
        <taxon>CS clade</taxon>
        <taxon>Sphaeropleales</taxon>
        <taxon>Selenastraceae</taxon>
        <taxon>Monoraphidium</taxon>
    </lineage>
</organism>
<dbReference type="AlphaFoldDB" id="A0A0D2J0V8"/>
<feature type="region of interest" description="Disordered" evidence="1">
    <location>
        <begin position="54"/>
        <end position="115"/>
    </location>
</feature>
<keyword evidence="3" id="KW-1185">Reference proteome</keyword>
<feature type="region of interest" description="Disordered" evidence="1">
    <location>
        <begin position="1"/>
        <end position="39"/>
    </location>
</feature>
<dbReference type="Proteomes" id="UP000054498">
    <property type="component" value="Unassembled WGS sequence"/>
</dbReference>
<name>A0A0D2J0V8_9CHLO</name>
<gene>
    <name evidence="2" type="ORF">MNEG_14311</name>
</gene>
<sequence>MCSRCSARADDGARCTSPEPDADAARTADAQAASSVAGAECAATSGGSAAAAAAAPLARASWSTPPAGGASSLTGQITELTSDLGDSQGAFFGPAPPAASPLTELTEGVRSSGVT</sequence>
<evidence type="ECO:0000313" key="2">
    <source>
        <dbReference type="EMBL" id="KIY93652.1"/>
    </source>
</evidence>
<protein>
    <submittedName>
        <fullName evidence="2">Uncharacterized protein</fullName>
    </submittedName>
</protein>